<reference evidence="1 2" key="1">
    <citation type="submission" date="2016-11" db="EMBL/GenBank/DDBJ databases">
        <title>Trade-off between light-utilization and light-protection in marine flavobacteria.</title>
        <authorList>
            <person name="Kumagai Y."/>
        </authorList>
    </citation>
    <scope>NUCLEOTIDE SEQUENCE [LARGE SCALE GENOMIC DNA]</scope>
    <source>
        <strain evidence="1 2">JCM 17109</strain>
    </source>
</reference>
<comment type="caution">
    <text evidence="1">The sequence shown here is derived from an EMBL/GenBank/DDBJ whole genome shotgun (WGS) entry which is preliminary data.</text>
</comment>
<evidence type="ECO:0000313" key="1">
    <source>
        <dbReference type="EMBL" id="PRP66585.1"/>
    </source>
</evidence>
<dbReference type="Proteomes" id="UP000239532">
    <property type="component" value="Unassembled WGS sequence"/>
</dbReference>
<sequence length="198" mass="22970">MESIDTVAAEDERIYTTPVEEEEEEVEYLEETFNNYEEEYSDQHLEFVYEAFDIARVLERLQLGELIADRTVSTLLNADLREGDTVVQDILETSDGTFDIYKLVDEYDNELAYFYFESDVISTIEIVHPGGVPDAMIRPGLTFEQLHKTYENPVAYGSEIEARVFVQEDGVSFRMDTSYGVYEPIDLEDDIEILYIQF</sequence>
<organism evidence="1 2">
    <name type="scientific">Nonlabens agnitus</name>
    <dbReference type="NCBI Taxonomy" id="870484"/>
    <lineage>
        <taxon>Bacteria</taxon>
        <taxon>Pseudomonadati</taxon>
        <taxon>Bacteroidota</taxon>
        <taxon>Flavobacteriia</taxon>
        <taxon>Flavobacteriales</taxon>
        <taxon>Flavobacteriaceae</taxon>
        <taxon>Nonlabens</taxon>
    </lineage>
</organism>
<evidence type="ECO:0000313" key="2">
    <source>
        <dbReference type="Proteomes" id="UP000239532"/>
    </source>
</evidence>
<dbReference type="AlphaFoldDB" id="A0A2S9WSY1"/>
<name>A0A2S9WSY1_9FLAO</name>
<keyword evidence="2" id="KW-1185">Reference proteome</keyword>
<accession>A0A2S9WSY1</accession>
<dbReference type="EMBL" id="MQUC01000003">
    <property type="protein sequence ID" value="PRP66585.1"/>
    <property type="molecule type" value="Genomic_DNA"/>
</dbReference>
<gene>
    <name evidence="1" type="ORF">BST86_05455</name>
</gene>
<protein>
    <submittedName>
        <fullName evidence="1">Uncharacterized protein</fullName>
    </submittedName>
</protein>
<proteinExistence type="predicted"/>